<feature type="compositionally biased region" description="Polar residues" evidence="10">
    <location>
        <begin position="199"/>
        <end position="225"/>
    </location>
</feature>
<dbReference type="Proteomes" id="UP000694547">
    <property type="component" value="Chromosome 8"/>
</dbReference>
<accession>A0A8C8VVD9</accession>
<feature type="region of interest" description="Disordered" evidence="10">
    <location>
        <begin position="190"/>
        <end position="225"/>
    </location>
</feature>
<dbReference type="FunFam" id="2.60.40.10:FF:000774">
    <property type="entry name" value="Hepatitis A virus cellular receptor 1"/>
    <property type="match status" value="1"/>
</dbReference>
<dbReference type="GO" id="GO:0001786">
    <property type="term" value="F:phosphatidylserine binding"/>
    <property type="evidence" value="ECO:0007669"/>
    <property type="project" value="Ensembl"/>
</dbReference>
<reference evidence="14" key="3">
    <citation type="submission" date="2025-09" db="UniProtKB">
        <authorList>
            <consortium name="Ensembl"/>
        </authorList>
    </citation>
    <scope>IDENTIFICATION</scope>
</reference>
<evidence type="ECO:0000256" key="7">
    <source>
        <dbReference type="ARBA" id="ARBA00023180"/>
    </source>
</evidence>
<feature type="chain" id="PRO_5034942879" evidence="12">
    <location>
        <begin position="25"/>
        <end position="319"/>
    </location>
</feature>
<dbReference type="InterPro" id="IPR007110">
    <property type="entry name" value="Ig-like_dom"/>
</dbReference>
<dbReference type="GO" id="GO:0060097">
    <property type="term" value="P:cytoskeletal rearrangement involved in phagocytosis, engulfment"/>
    <property type="evidence" value="ECO:0007669"/>
    <property type="project" value="TreeGrafter"/>
</dbReference>
<dbReference type="GO" id="GO:0043277">
    <property type="term" value="P:apoptotic cell clearance"/>
    <property type="evidence" value="ECO:0007669"/>
    <property type="project" value="Ensembl"/>
</dbReference>
<evidence type="ECO:0000256" key="1">
    <source>
        <dbReference type="ARBA" id="ARBA00004479"/>
    </source>
</evidence>
<keyword evidence="5 11" id="KW-0472">Membrane</keyword>
<dbReference type="Pfam" id="PF07686">
    <property type="entry name" value="V-set"/>
    <property type="match status" value="1"/>
</dbReference>
<evidence type="ECO:0000256" key="8">
    <source>
        <dbReference type="ARBA" id="ARBA00023319"/>
    </source>
</evidence>
<keyword evidence="7" id="KW-0325">Glycoprotein</keyword>
<proteinExistence type="inferred from homology"/>
<keyword evidence="15" id="KW-1185">Reference proteome</keyword>
<evidence type="ECO:0000259" key="13">
    <source>
        <dbReference type="PROSITE" id="PS50835"/>
    </source>
</evidence>
<dbReference type="GO" id="GO:0016020">
    <property type="term" value="C:membrane"/>
    <property type="evidence" value="ECO:0007669"/>
    <property type="project" value="UniProtKB-SubCell"/>
</dbReference>
<dbReference type="PANTHER" id="PTHR46608">
    <property type="entry name" value="T-CELL IMMUNOGLOBULIN AND MUCIN DOMAIN-CONTAINING PROTEIN 4"/>
    <property type="match status" value="1"/>
</dbReference>
<dbReference type="PANTHER" id="PTHR46608:SF3">
    <property type="entry name" value="T-CELL IMMUNOGLOBULIN AND MUCIN DOMAIN-CONTAINING PROTEIN 4"/>
    <property type="match status" value="1"/>
</dbReference>
<evidence type="ECO:0000313" key="15">
    <source>
        <dbReference type="Proteomes" id="UP000694547"/>
    </source>
</evidence>
<comment type="similarity">
    <text evidence="9">Belongs to the immunoglobulin superfamily. TIM family.</text>
</comment>
<evidence type="ECO:0000256" key="3">
    <source>
        <dbReference type="ARBA" id="ARBA00022729"/>
    </source>
</evidence>
<evidence type="ECO:0000256" key="4">
    <source>
        <dbReference type="ARBA" id="ARBA00022989"/>
    </source>
</evidence>
<dbReference type="InterPro" id="IPR013106">
    <property type="entry name" value="Ig_V-set"/>
</dbReference>
<dbReference type="InterPro" id="IPR036179">
    <property type="entry name" value="Ig-like_dom_sf"/>
</dbReference>
<evidence type="ECO:0000313" key="14">
    <source>
        <dbReference type="Ensembl" id="ENSPEMP00000011617.2"/>
    </source>
</evidence>
<evidence type="ECO:0000256" key="2">
    <source>
        <dbReference type="ARBA" id="ARBA00022692"/>
    </source>
</evidence>
<feature type="domain" description="Ig-like" evidence="13">
    <location>
        <begin position="21"/>
        <end position="115"/>
    </location>
</feature>
<keyword evidence="4 11" id="KW-1133">Transmembrane helix</keyword>
<feature type="signal peptide" evidence="12">
    <location>
        <begin position="1"/>
        <end position="24"/>
    </location>
</feature>
<evidence type="ECO:0000256" key="10">
    <source>
        <dbReference type="SAM" id="MobiDB-lite"/>
    </source>
</evidence>
<evidence type="ECO:0000256" key="6">
    <source>
        <dbReference type="ARBA" id="ARBA00023157"/>
    </source>
</evidence>
<dbReference type="AlphaFoldDB" id="A0A8C8VVD9"/>
<evidence type="ECO:0000256" key="5">
    <source>
        <dbReference type="ARBA" id="ARBA00023136"/>
    </source>
</evidence>
<keyword evidence="2 11" id="KW-0812">Transmembrane</keyword>
<keyword evidence="3 12" id="KW-0732">Signal</keyword>
<feature type="transmembrane region" description="Helical" evidence="11">
    <location>
        <begin position="260"/>
        <end position="281"/>
    </location>
</feature>
<reference evidence="14 15" key="1">
    <citation type="submission" date="2018-10" db="EMBL/GenBank/DDBJ databases">
        <title>Improved assembly of the deer mouse Peromyscus maniculatus genome.</title>
        <authorList>
            <person name="Lassance J.-M."/>
            <person name="Hoekstra H.E."/>
        </authorList>
    </citation>
    <scope>NUCLEOTIDE SEQUENCE [LARGE SCALE GENOMIC DNA]</scope>
</reference>
<evidence type="ECO:0000256" key="11">
    <source>
        <dbReference type="SAM" id="Phobius"/>
    </source>
</evidence>
<name>A0A8C8VVD9_PERMB</name>
<protein>
    <submittedName>
        <fullName evidence="14">T cell immunoglobulin and mucin domain containing 4</fullName>
    </submittedName>
</protein>
<sequence>MSKELLLLWLVTELWWLYLTPAASEDTVIGFLGQSVTLPCQHSSWSRNRNSMCWGKGACPNSKCNQELLHTDGTKVVSRKSFKYTLQGSIWWGDVSLTISNTNQEDSGVYCCRIEVPGWFNDVKKTVRLELRRGEERMEPTTTIRPTTTPYLTTTEELPTTVMTTPDLTTATPPQPLATIVLTTAVTTCPSTTPSSFSQETTTLKKSFSPPESETLSSSKHSQRSMVTMPADTALLIPQTHRKRVSLRDLSIKSNRQTNILIIACCVGFVLMVSIFLAFLLRGKVACSSLHRPDNIEDRKSVLNDMSHAQDDEDGIFTL</sequence>
<dbReference type="SMART" id="SM00409">
    <property type="entry name" value="IG"/>
    <property type="match status" value="1"/>
</dbReference>
<dbReference type="InterPro" id="IPR013783">
    <property type="entry name" value="Ig-like_fold"/>
</dbReference>
<reference evidence="14" key="2">
    <citation type="submission" date="2025-08" db="UniProtKB">
        <authorList>
            <consortium name="Ensembl"/>
        </authorList>
    </citation>
    <scope>IDENTIFICATION</scope>
</reference>
<evidence type="ECO:0000256" key="9">
    <source>
        <dbReference type="ARBA" id="ARBA00038203"/>
    </source>
</evidence>
<dbReference type="PROSITE" id="PS50835">
    <property type="entry name" value="IG_LIKE"/>
    <property type="match status" value="1"/>
</dbReference>
<dbReference type="SUPFAM" id="SSF48726">
    <property type="entry name" value="Immunoglobulin"/>
    <property type="match status" value="1"/>
</dbReference>
<evidence type="ECO:0000256" key="12">
    <source>
        <dbReference type="SAM" id="SignalP"/>
    </source>
</evidence>
<comment type="subcellular location">
    <subcellularLocation>
        <location evidence="1">Membrane</location>
        <topology evidence="1">Single-pass type I membrane protein</topology>
    </subcellularLocation>
</comment>
<keyword evidence="6" id="KW-1015">Disulfide bond</keyword>
<dbReference type="Gene3D" id="2.60.40.10">
    <property type="entry name" value="Immunoglobulins"/>
    <property type="match status" value="1"/>
</dbReference>
<keyword evidence="8" id="KW-0393">Immunoglobulin domain</keyword>
<organism evidence="14 15">
    <name type="scientific">Peromyscus maniculatus bairdii</name>
    <name type="common">Prairie deer mouse</name>
    <dbReference type="NCBI Taxonomy" id="230844"/>
    <lineage>
        <taxon>Eukaryota</taxon>
        <taxon>Metazoa</taxon>
        <taxon>Chordata</taxon>
        <taxon>Craniata</taxon>
        <taxon>Vertebrata</taxon>
        <taxon>Euteleostomi</taxon>
        <taxon>Mammalia</taxon>
        <taxon>Eutheria</taxon>
        <taxon>Euarchontoglires</taxon>
        <taxon>Glires</taxon>
        <taxon>Rodentia</taxon>
        <taxon>Myomorpha</taxon>
        <taxon>Muroidea</taxon>
        <taxon>Cricetidae</taxon>
        <taxon>Neotominae</taxon>
        <taxon>Peromyscus</taxon>
    </lineage>
</organism>
<dbReference type="Ensembl" id="ENSPEMT00000015807.2">
    <property type="protein sequence ID" value="ENSPEMP00000011617.2"/>
    <property type="gene ID" value="ENSPEMG00000012210.2"/>
</dbReference>
<dbReference type="InterPro" id="IPR003599">
    <property type="entry name" value="Ig_sub"/>
</dbReference>
<dbReference type="GeneTree" id="ENSGT00940000161609"/>